<keyword evidence="1" id="KW-0378">Hydrolase</keyword>
<dbReference type="EMBL" id="QGDH01000199">
    <property type="protein sequence ID" value="RAR02864.1"/>
    <property type="molecule type" value="Genomic_DNA"/>
</dbReference>
<dbReference type="AlphaFoldDB" id="A0A364MU51"/>
<feature type="signal peptide" evidence="3">
    <location>
        <begin position="1"/>
        <end position="19"/>
    </location>
</feature>
<evidence type="ECO:0000313" key="5">
    <source>
        <dbReference type="Proteomes" id="UP000249619"/>
    </source>
</evidence>
<evidence type="ECO:0000313" key="4">
    <source>
        <dbReference type="EMBL" id="RAR02864.1"/>
    </source>
</evidence>
<accession>A0A364MU51</accession>
<keyword evidence="5" id="KW-1185">Reference proteome</keyword>
<evidence type="ECO:0000256" key="1">
    <source>
        <dbReference type="ARBA" id="ARBA00022801"/>
    </source>
</evidence>
<dbReference type="Pfam" id="PF01083">
    <property type="entry name" value="Cutinase"/>
    <property type="match status" value="1"/>
</dbReference>
<keyword evidence="2" id="KW-1015">Disulfide bond</keyword>
<dbReference type="Gene3D" id="3.40.50.1820">
    <property type="entry name" value="alpha/beta hydrolase"/>
    <property type="match status" value="1"/>
</dbReference>
<dbReference type="SMART" id="SM01110">
    <property type="entry name" value="Cutinase"/>
    <property type="match status" value="1"/>
</dbReference>
<name>A0A364MU51_STELY</name>
<dbReference type="PANTHER" id="PTHR33630:SF13">
    <property type="entry name" value="ACETYLXYLAN ESTERASE"/>
    <property type="match status" value="1"/>
</dbReference>
<evidence type="ECO:0000256" key="2">
    <source>
        <dbReference type="ARBA" id="ARBA00023157"/>
    </source>
</evidence>
<dbReference type="InterPro" id="IPR029058">
    <property type="entry name" value="AB_hydrolase_fold"/>
</dbReference>
<feature type="chain" id="PRO_5016687114" evidence="3">
    <location>
        <begin position="20"/>
        <end position="348"/>
    </location>
</feature>
<organism evidence="4 5">
    <name type="scientific">Stemphylium lycopersici</name>
    <name type="common">Tomato gray leaf spot disease fungus</name>
    <name type="synonym">Thyrospora lycopersici</name>
    <dbReference type="NCBI Taxonomy" id="183478"/>
    <lineage>
        <taxon>Eukaryota</taxon>
        <taxon>Fungi</taxon>
        <taxon>Dikarya</taxon>
        <taxon>Ascomycota</taxon>
        <taxon>Pezizomycotina</taxon>
        <taxon>Dothideomycetes</taxon>
        <taxon>Pleosporomycetidae</taxon>
        <taxon>Pleosporales</taxon>
        <taxon>Pleosporineae</taxon>
        <taxon>Pleosporaceae</taxon>
        <taxon>Stemphylium</taxon>
    </lineage>
</organism>
<dbReference type="OrthoDB" id="2586582at2759"/>
<protein>
    <submittedName>
        <fullName evidence="4">Carbohydrate esterase family 5 protein</fullName>
    </submittedName>
</protein>
<dbReference type="Proteomes" id="UP000249619">
    <property type="component" value="Unassembled WGS sequence"/>
</dbReference>
<dbReference type="PANTHER" id="PTHR33630">
    <property type="entry name" value="CUTINASE RV1984C-RELATED-RELATED"/>
    <property type="match status" value="1"/>
</dbReference>
<dbReference type="InterPro" id="IPR000675">
    <property type="entry name" value="Cutinase/axe"/>
</dbReference>
<proteinExistence type="predicted"/>
<comment type="caution">
    <text evidence="4">The sequence shown here is derived from an EMBL/GenBank/DDBJ whole genome shotgun (WGS) entry which is preliminary data.</text>
</comment>
<dbReference type="GO" id="GO:0052689">
    <property type="term" value="F:carboxylic ester hydrolase activity"/>
    <property type="evidence" value="ECO:0007669"/>
    <property type="project" value="UniProtKB-ARBA"/>
</dbReference>
<evidence type="ECO:0000256" key="3">
    <source>
        <dbReference type="SAM" id="SignalP"/>
    </source>
</evidence>
<dbReference type="SUPFAM" id="SSF53474">
    <property type="entry name" value="alpha/beta-Hydrolases"/>
    <property type="match status" value="1"/>
</dbReference>
<gene>
    <name evidence="4" type="ORF">DDE83_008428</name>
</gene>
<sequence>MRVGLTSAILALSGTLALAQQRCDVPSPGIFCNTTEILAYQSADCTPFHVFVVRGSDEPTPGRLGNLTKEVCSAIGGTDECGYEDVEYPAKSSAWGQNAWCDSASKGAKNGQAQMKEYSEKCPDSKLIVLGYSQGGSVAQDMLGGGGGPTFACEQDSNPALDASVAPGSNVVAAVTFGAVARSKGQNFTVGGGKDYDGTRARTPEQLQDLNQYADVLLDYCHYSDPICAVGSEPQSVNEHLNYFVQHNEEVTKWVAAMAKASDGDVSAKPSKPVISSSATATATATKSVAARPAATGSASATPSFIPTASVTDAQAAAQQTGAEGAASSVTVALGYLTALVLAVTIMS</sequence>
<reference evidence="5" key="1">
    <citation type="submission" date="2018-05" db="EMBL/GenBank/DDBJ databases">
        <title>Draft genome sequence of Stemphylium lycopersici strain CIDEFI 213.</title>
        <authorList>
            <person name="Medina R."/>
            <person name="Franco M.E.E."/>
            <person name="Lucentini C.G."/>
            <person name="Saparrat M.C.N."/>
            <person name="Balatti P.A."/>
        </authorList>
    </citation>
    <scope>NUCLEOTIDE SEQUENCE [LARGE SCALE GENOMIC DNA]</scope>
    <source>
        <strain evidence="5">CIDEFI 213</strain>
    </source>
</reference>
<keyword evidence="3" id="KW-0732">Signal</keyword>